<dbReference type="PRINTS" id="PR01814">
    <property type="entry name" value="ANNEXINPLANT"/>
</dbReference>
<evidence type="ECO:0000313" key="7">
    <source>
        <dbReference type="Proteomes" id="UP000504604"/>
    </source>
</evidence>
<dbReference type="GO" id="GO:0009651">
    <property type="term" value="P:response to salt stress"/>
    <property type="evidence" value="ECO:0007669"/>
    <property type="project" value="TreeGrafter"/>
</dbReference>
<dbReference type="SMART" id="SM00335">
    <property type="entry name" value="ANX"/>
    <property type="match status" value="3"/>
</dbReference>
<dbReference type="GO" id="GO:0005886">
    <property type="term" value="C:plasma membrane"/>
    <property type="evidence" value="ECO:0007669"/>
    <property type="project" value="TreeGrafter"/>
</dbReference>
<evidence type="ECO:0000256" key="3">
    <source>
        <dbReference type="ARBA" id="ARBA00022837"/>
    </source>
</evidence>
<dbReference type="GO" id="GO:0005737">
    <property type="term" value="C:cytoplasm"/>
    <property type="evidence" value="ECO:0007669"/>
    <property type="project" value="TreeGrafter"/>
</dbReference>
<dbReference type="Gene3D" id="1.10.220.10">
    <property type="entry name" value="Annexin"/>
    <property type="match status" value="4"/>
</dbReference>
<keyword evidence="7" id="KW-1185">Reference proteome</keyword>
<dbReference type="Proteomes" id="UP000504604">
    <property type="component" value="Linkage group LG1"/>
</dbReference>
<dbReference type="InterPro" id="IPR018502">
    <property type="entry name" value="Annexin_repeat"/>
</dbReference>
<dbReference type="PANTHER" id="PTHR10502:SF193">
    <property type="entry name" value="ANNEXIN D8"/>
    <property type="match status" value="1"/>
</dbReference>
<evidence type="ECO:0000256" key="1">
    <source>
        <dbReference type="ARBA" id="ARBA00022723"/>
    </source>
</evidence>
<evidence type="ECO:0000256" key="6">
    <source>
        <dbReference type="PIRSR" id="PIRSR609118-1"/>
    </source>
</evidence>
<sequence length="315" mass="36133">MSTICFPEHPSPVADAEALRKAFQGWGTDEKAVISILGRRNATQRKLIRQAYEDLYQEDLVKRLESELSGDFERAVYRWILDPEDRDAVLLHVAIKKTPVPDYRVIIEISCIHSPEEFLATKRAYQARYKRSLEEDLAQHTSGDIRKFLVGLVGIYRYRGEEITTKLANSEADILHKAITEKAFSHDEVVRIISTRSKAQILATLNHYKDDHGASITKHLRGDPCSDYLSALRTAIRCFTDHEKYYEKVIRQALNRPSTDEESLTRVVVTRAEKDLKEIKQLYQKRNNISLDHAVAKETSGDYNAFLLTLLGKQD</sequence>
<feature type="binding site" evidence="6">
    <location>
        <position position="27"/>
    </location>
    <ligand>
        <name>Ca(2+)</name>
        <dbReference type="ChEBI" id="CHEBI:29108"/>
        <label>1</label>
    </ligand>
</feature>
<dbReference type="PRINTS" id="PR00196">
    <property type="entry name" value="ANNEXIN"/>
</dbReference>
<feature type="binding site" evidence="6">
    <location>
        <position position="296"/>
    </location>
    <ligand>
        <name>Ca(2+)</name>
        <dbReference type="ChEBI" id="CHEBI:29108"/>
        <label>1</label>
    </ligand>
</feature>
<evidence type="ECO:0000256" key="2">
    <source>
        <dbReference type="ARBA" id="ARBA00022737"/>
    </source>
</evidence>
<evidence type="ECO:0000256" key="4">
    <source>
        <dbReference type="ARBA" id="ARBA00023216"/>
    </source>
</evidence>
<dbReference type="SUPFAM" id="SSF47874">
    <property type="entry name" value="Annexin"/>
    <property type="match status" value="1"/>
</dbReference>
<keyword evidence="5" id="KW-0111">Calcium/phospholipid-binding</keyword>
<keyword evidence="2" id="KW-0677">Repeat</keyword>
<dbReference type="InterPro" id="IPR001464">
    <property type="entry name" value="Annexin"/>
</dbReference>
<reference evidence="8" key="2">
    <citation type="submission" date="2025-08" db="UniProtKB">
        <authorList>
            <consortium name="RefSeq"/>
        </authorList>
    </citation>
    <scope>IDENTIFICATION</scope>
</reference>
<dbReference type="KEGG" id="sind:105169643"/>
<dbReference type="GeneID" id="105169643"/>
<dbReference type="FunFam" id="1.10.220.10:FF:000006">
    <property type="entry name" value="Annexin"/>
    <property type="match status" value="1"/>
</dbReference>
<dbReference type="OrthoDB" id="37886at2759"/>
<feature type="binding site" evidence="6">
    <location>
        <position position="25"/>
    </location>
    <ligand>
        <name>Ca(2+)</name>
        <dbReference type="ChEBI" id="CHEBI:29108"/>
        <label>1</label>
    </ligand>
</feature>
<dbReference type="FunFam" id="1.10.220.10:FF:000001">
    <property type="entry name" value="Annexin"/>
    <property type="match status" value="1"/>
</dbReference>
<dbReference type="GO" id="GO:0005509">
    <property type="term" value="F:calcium ion binding"/>
    <property type="evidence" value="ECO:0007669"/>
    <property type="project" value="InterPro"/>
</dbReference>
<dbReference type="FunFam" id="1.10.220.10:FF:000008">
    <property type="entry name" value="Annexin"/>
    <property type="match status" value="1"/>
</dbReference>
<protein>
    <submittedName>
        <fullName evidence="8">Annexin-like protein RJ4</fullName>
    </submittedName>
</protein>
<dbReference type="GO" id="GO:0001786">
    <property type="term" value="F:phosphatidylserine binding"/>
    <property type="evidence" value="ECO:0007669"/>
    <property type="project" value="TreeGrafter"/>
</dbReference>
<keyword evidence="3 6" id="KW-0106">Calcium</keyword>
<dbReference type="GO" id="GO:0005544">
    <property type="term" value="F:calcium-dependent phospholipid binding"/>
    <property type="evidence" value="ECO:0007669"/>
    <property type="project" value="UniProtKB-KW"/>
</dbReference>
<evidence type="ECO:0000313" key="8">
    <source>
        <dbReference type="RefSeq" id="XP_011088404.1"/>
    </source>
</evidence>
<reference evidence="7" key="1">
    <citation type="submission" date="2024-10" db="UniProtKB">
        <authorList>
            <consortium name="RefSeq"/>
        </authorList>
    </citation>
    <scope>NUCLEOTIDE SEQUENCE [LARGE SCALE GENOMIC DNA]</scope>
    <source>
        <strain evidence="7">cv. Zhongzhi No. 13</strain>
    </source>
</reference>
<dbReference type="InterPro" id="IPR009118">
    <property type="entry name" value="AnnexinD_plant"/>
</dbReference>
<feature type="binding site" evidence="6">
    <location>
        <position position="298"/>
    </location>
    <ligand>
        <name>Ca(2+)</name>
        <dbReference type="ChEBI" id="CHEBI:29108"/>
        <label>3</label>
    </ligand>
</feature>
<organism evidence="7 8">
    <name type="scientific">Sesamum indicum</name>
    <name type="common">Oriental sesame</name>
    <name type="synonym">Sesamum orientale</name>
    <dbReference type="NCBI Taxonomy" id="4182"/>
    <lineage>
        <taxon>Eukaryota</taxon>
        <taxon>Viridiplantae</taxon>
        <taxon>Streptophyta</taxon>
        <taxon>Embryophyta</taxon>
        <taxon>Tracheophyta</taxon>
        <taxon>Spermatophyta</taxon>
        <taxon>Magnoliopsida</taxon>
        <taxon>eudicotyledons</taxon>
        <taxon>Gunneridae</taxon>
        <taxon>Pentapetalae</taxon>
        <taxon>asterids</taxon>
        <taxon>lamiids</taxon>
        <taxon>Lamiales</taxon>
        <taxon>Pedaliaceae</taxon>
        <taxon>Sesamum</taxon>
    </lineage>
</organism>
<feature type="binding site" evidence="6">
    <location>
        <position position="299"/>
    </location>
    <ligand>
        <name>Ca(2+)</name>
        <dbReference type="ChEBI" id="CHEBI:29108"/>
        <label>1</label>
    </ligand>
</feature>
<gene>
    <name evidence="8" type="primary">LOC105169643</name>
</gene>
<dbReference type="AlphaFoldDB" id="A0A6I9TX78"/>
<dbReference type="Pfam" id="PF00191">
    <property type="entry name" value="Annexin"/>
    <property type="match status" value="4"/>
</dbReference>
<dbReference type="Gramene" id="SIN_1008116.t">
    <property type="protein sequence ID" value="SIN_1008116.t"/>
    <property type="gene ID" value="SIN_1008116"/>
</dbReference>
<dbReference type="PANTHER" id="PTHR10502">
    <property type="entry name" value="ANNEXIN"/>
    <property type="match status" value="1"/>
</dbReference>
<dbReference type="RefSeq" id="XP_011088404.1">
    <property type="nucleotide sequence ID" value="XM_011090102.2"/>
</dbReference>
<dbReference type="PROSITE" id="PS51897">
    <property type="entry name" value="ANNEXIN_2"/>
    <property type="match status" value="4"/>
</dbReference>
<feature type="binding site" evidence="6">
    <location>
        <position position="23"/>
    </location>
    <ligand>
        <name>Ca(2+)</name>
        <dbReference type="ChEBI" id="CHEBI:29108"/>
        <label>1</label>
    </ligand>
</feature>
<dbReference type="FunCoup" id="A0A6I9TX78">
    <property type="interactions" value="71"/>
</dbReference>
<dbReference type="InterPro" id="IPR037104">
    <property type="entry name" value="Annexin_sf"/>
</dbReference>
<name>A0A6I9TX78_SESIN</name>
<dbReference type="InParanoid" id="A0A6I9TX78"/>
<evidence type="ECO:0000256" key="5">
    <source>
        <dbReference type="ARBA" id="ARBA00023302"/>
    </source>
</evidence>
<keyword evidence="1 6" id="KW-0479">Metal-binding</keyword>
<feature type="binding site" evidence="6">
    <location>
        <position position="256"/>
    </location>
    <ligand>
        <name>Ca(2+)</name>
        <dbReference type="ChEBI" id="CHEBI:29108"/>
        <label>1</label>
    </ligand>
</feature>
<feature type="binding site" evidence="6">
    <location>
        <position position="67"/>
    </location>
    <ligand>
        <name>Ca(2+)</name>
        <dbReference type="ChEBI" id="CHEBI:29108"/>
        <label>1</label>
    </ligand>
</feature>
<dbReference type="GO" id="GO:0009414">
    <property type="term" value="P:response to water deprivation"/>
    <property type="evidence" value="ECO:0007669"/>
    <property type="project" value="TreeGrafter"/>
</dbReference>
<dbReference type="GO" id="GO:0009409">
    <property type="term" value="P:response to cold"/>
    <property type="evidence" value="ECO:0007669"/>
    <property type="project" value="TreeGrafter"/>
</dbReference>
<keyword evidence="4" id="KW-0041">Annexin</keyword>
<dbReference type="GO" id="GO:0009408">
    <property type="term" value="P:response to heat"/>
    <property type="evidence" value="ECO:0007669"/>
    <property type="project" value="TreeGrafter"/>
</dbReference>
<proteinExistence type="predicted"/>
<accession>A0A6I9TX78</accession>
<dbReference type="FunFam" id="1.10.220.10:FF:000009">
    <property type="entry name" value="Annexin"/>
    <property type="match status" value="1"/>
</dbReference>